<dbReference type="PROSITE" id="PS50066">
    <property type="entry name" value="MADS_BOX_2"/>
    <property type="match status" value="1"/>
</dbReference>
<dbReference type="InterPro" id="IPR002100">
    <property type="entry name" value="TF_MADSbox"/>
</dbReference>
<dbReference type="EMBL" id="PP400867">
    <property type="protein sequence ID" value="XBP28227.1"/>
    <property type="molecule type" value="mRNA"/>
</dbReference>
<feature type="coiled-coil region" evidence="6">
    <location>
        <begin position="100"/>
        <end position="176"/>
    </location>
</feature>
<comment type="subcellular location">
    <subcellularLocation>
        <location evidence="1">Nucleus</location>
    </subcellularLocation>
</comment>
<dbReference type="Pfam" id="PF00319">
    <property type="entry name" value="SRF-TF"/>
    <property type="match status" value="1"/>
</dbReference>
<dbReference type="PANTHER" id="PTHR11945:SF776">
    <property type="entry name" value="AGAMOUS-LIKE 50-RELATED"/>
    <property type="match status" value="1"/>
</dbReference>
<evidence type="ECO:0000259" key="7">
    <source>
        <dbReference type="PROSITE" id="PS50066"/>
    </source>
</evidence>
<sequence>MQNKRVTKGRQKVAMVKMSKDSNLQVTFSKRRTGLFKKASELCTLCGAEIVVIVFSPGKKVFSFGHPNVDDLIDRYLTINPSVTTTASMQLVEAHRDARVRELNELLTHANTQLEIEKKRGEELNQMRKASQDQYWWEKPIEELDMSQLQQLKSALEELRRNVAKESDNLLFQNSNPGNLSVGLTMMPNWMPSHTYNSLGEELEKSRKASRNLCWWEAPIDELSLVELQQLKTHLEELKKNVTIETYTVNYESIINSY</sequence>
<protein>
    <submittedName>
        <fullName evidence="8">MADS32</fullName>
    </submittedName>
</protein>
<feature type="domain" description="MADS-box" evidence="7">
    <location>
        <begin position="8"/>
        <end position="68"/>
    </location>
</feature>
<evidence type="ECO:0000256" key="4">
    <source>
        <dbReference type="ARBA" id="ARBA00023163"/>
    </source>
</evidence>
<dbReference type="GO" id="GO:0005634">
    <property type="term" value="C:nucleus"/>
    <property type="evidence" value="ECO:0007669"/>
    <property type="project" value="UniProtKB-SubCell"/>
</dbReference>
<evidence type="ECO:0000313" key="8">
    <source>
        <dbReference type="EMBL" id="XBP28227.1"/>
    </source>
</evidence>
<dbReference type="Gene3D" id="6.10.140.920">
    <property type="match status" value="1"/>
</dbReference>
<proteinExistence type="evidence at transcript level"/>
<keyword evidence="5" id="KW-0539">Nucleus</keyword>
<dbReference type="GO" id="GO:0046983">
    <property type="term" value="F:protein dimerization activity"/>
    <property type="evidence" value="ECO:0007669"/>
    <property type="project" value="InterPro"/>
</dbReference>
<organism evidence="8">
    <name type="scientific">Hippophae rhamnoides</name>
    <name type="common">sea-buckthorn</name>
    <dbReference type="NCBI Taxonomy" id="193516"/>
    <lineage>
        <taxon>Eukaryota</taxon>
        <taxon>Viridiplantae</taxon>
        <taxon>Streptophyta</taxon>
        <taxon>Embryophyta</taxon>
        <taxon>Tracheophyta</taxon>
        <taxon>Spermatophyta</taxon>
        <taxon>Magnoliopsida</taxon>
        <taxon>eudicotyledons</taxon>
        <taxon>Gunneridae</taxon>
        <taxon>Pentapetalae</taxon>
        <taxon>rosids</taxon>
        <taxon>fabids</taxon>
        <taxon>Rosales</taxon>
        <taxon>Elaeagnaceae</taxon>
        <taxon>Hippophae</taxon>
    </lineage>
</organism>
<dbReference type="SUPFAM" id="SSF55455">
    <property type="entry name" value="SRF-like"/>
    <property type="match status" value="1"/>
</dbReference>
<dbReference type="GO" id="GO:0045944">
    <property type="term" value="P:positive regulation of transcription by RNA polymerase II"/>
    <property type="evidence" value="ECO:0007669"/>
    <property type="project" value="InterPro"/>
</dbReference>
<evidence type="ECO:0000256" key="6">
    <source>
        <dbReference type="SAM" id="Coils"/>
    </source>
</evidence>
<dbReference type="Gene3D" id="3.40.1810.10">
    <property type="entry name" value="Transcription factor, MADS-box"/>
    <property type="match status" value="1"/>
</dbReference>
<dbReference type="AlphaFoldDB" id="A0AAU7LJD2"/>
<evidence type="ECO:0000256" key="1">
    <source>
        <dbReference type="ARBA" id="ARBA00004123"/>
    </source>
</evidence>
<dbReference type="PRINTS" id="PR00404">
    <property type="entry name" value="MADSDOMAIN"/>
</dbReference>
<reference evidence="8" key="2">
    <citation type="submission" date="2024-02" db="EMBL/GenBank/DDBJ databases">
        <authorList>
            <person name="Xu Y."/>
            <person name="Zhao J."/>
        </authorList>
    </citation>
    <scope>NUCLEOTIDE SEQUENCE</scope>
</reference>
<keyword evidence="4" id="KW-0804">Transcription</keyword>
<keyword evidence="6" id="KW-0175">Coiled coil</keyword>
<keyword evidence="3" id="KW-0238">DNA-binding</keyword>
<evidence type="ECO:0000256" key="2">
    <source>
        <dbReference type="ARBA" id="ARBA00023015"/>
    </source>
</evidence>
<reference evidence="8" key="1">
    <citation type="journal article" date="2024" name="Front. Plant Sci.">
        <title>Genome-wide analysis of the MADS-box gene family of sea buckthorn (Hippophae rhamnoides ssp. sinensis) and their potential role in floral organ development.</title>
        <authorList>
            <person name="Zhao J."/>
            <person name="Xu Y."/>
            <person name="Zhang Z."/>
            <person name="Zhao M."/>
            <person name="Li K."/>
            <person name="Wang F."/>
            <person name="Sun K."/>
        </authorList>
    </citation>
    <scope>NUCLEOTIDE SEQUENCE</scope>
</reference>
<dbReference type="PANTHER" id="PTHR11945">
    <property type="entry name" value="MADS BOX PROTEIN"/>
    <property type="match status" value="1"/>
</dbReference>
<dbReference type="SMART" id="SM00432">
    <property type="entry name" value="MADS"/>
    <property type="match status" value="1"/>
</dbReference>
<keyword evidence="2" id="KW-0805">Transcription regulation</keyword>
<dbReference type="FunFam" id="3.40.1810.10:FF:000006">
    <property type="entry name" value="Agamous-like MADS-box protein AGL62"/>
    <property type="match status" value="1"/>
</dbReference>
<dbReference type="GO" id="GO:0000981">
    <property type="term" value="F:DNA-binding transcription factor activity, RNA polymerase II-specific"/>
    <property type="evidence" value="ECO:0007669"/>
    <property type="project" value="TreeGrafter"/>
</dbReference>
<name>A0AAU7LJD2_9ROSA</name>
<dbReference type="InterPro" id="IPR033896">
    <property type="entry name" value="MEF2-like_N"/>
</dbReference>
<dbReference type="CDD" id="cd00265">
    <property type="entry name" value="MADS_MEF2_like"/>
    <property type="match status" value="1"/>
</dbReference>
<dbReference type="GO" id="GO:0000978">
    <property type="term" value="F:RNA polymerase II cis-regulatory region sequence-specific DNA binding"/>
    <property type="evidence" value="ECO:0007669"/>
    <property type="project" value="TreeGrafter"/>
</dbReference>
<evidence type="ECO:0000256" key="5">
    <source>
        <dbReference type="ARBA" id="ARBA00023242"/>
    </source>
</evidence>
<dbReference type="InterPro" id="IPR036879">
    <property type="entry name" value="TF_MADSbox_sf"/>
</dbReference>
<accession>A0AAU7LJD2</accession>
<gene>
    <name evidence="8" type="primary">MADS32</name>
</gene>
<evidence type="ECO:0000256" key="3">
    <source>
        <dbReference type="ARBA" id="ARBA00023125"/>
    </source>
</evidence>